<evidence type="ECO:0000313" key="2">
    <source>
        <dbReference type="EMBL" id="KAK9730606.1"/>
    </source>
</evidence>
<organism evidence="2 3">
    <name type="scientific">Popillia japonica</name>
    <name type="common">Japanese beetle</name>
    <dbReference type="NCBI Taxonomy" id="7064"/>
    <lineage>
        <taxon>Eukaryota</taxon>
        <taxon>Metazoa</taxon>
        <taxon>Ecdysozoa</taxon>
        <taxon>Arthropoda</taxon>
        <taxon>Hexapoda</taxon>
        <taxon>Insecta</taxon>
        <taxon>Pterygota</taxon>
        <taxon>Neoptera</taxon>
        <taxon>Endopterygota</taxon>
        <taxon>Coleoptera</taxon>
        <taxon>Polyphaga</taxon>
        <taxon>Scarabaeiformia</taxon>
        <taxon>Scarabaeidae</taxon>
        <taxon>Rutelinae</taxon>
        <taxon>Popillia</taxon>
    </lineage>
</organism>
<evidence type="ECO:0000256" key="1">
    <source>
        <dbReference type="SAM" id="MobiDB-lite"/>
    </source>
</evidence>
<reference evidence="2 3" key="1">
    <citation type="journal article" date="2024" name="BMC Genomics">
        <title>De novo assembly and annotation of Popillia japonica's genome with initial clues to its potential as an invasive pest.</title>
        <authorList>
            <person name="Cucini C."/>
            <person name="Boschi S."/>
            <person name="Funari R."/>
            <person name="Cardaioli E."/>
            <person name="Iannotti N."/>
            <person name="Marturano G."/>
            <person name="Paoli F."/>
            <person name="Bruttini M."/>
            <person name="Carapelli A."/>
            <person name="Frati F."/>
            <person name="Nardi F."/>
        </authorList>
    </citation>
    <scope>NUCLEOTIDE SEQUENCE [LARGE SCALE GENOMIC DNA]</scope>
    <source>
        <strain evidence="2">DMR45628</strain>
    </source>
</reference>
<dbReference type="AlphaFoldDB" id="A0AAW1L6W4"/>
<gene>
    <name evidence="2" type="ORF">QE152_g14423</name>
</gene>
<dbReference type="EMBL" id="JASPKY010000145">
    <property type="protein sequence ID" value="KAK9730606.1"/>
    <property type="molecule type" value="Genomic_DNA"/>
</dbReference>
<feature type="region of interest" description="Disordered" evidence="1">
    <location>
        <begin position="66"/>
        <end position="91"/>
    </location>
</feature>
<dbReference type="Proteomes" id="UP001458880">
    <property type="component" value="Unassembled WGS sequence"/>
</dbReference>
<protein>
    <submittedName>
        <fullName evidence="2">Uncharacterized protein</fullName>
    </submittedName>
</protein>
<accession>A0AAW1L6W4</accession>
<sequence length="104" mass="11746">MKKLKFFSQNRFVRLKKLSDVTLFLGAPELGGTKVVFPCVYDPSGTRFRSIGSRIRSWSNDSATCSHGEMVEKNPSLRRRRNKISTTASQKPIKKISTQNLGLI</sequence>
<comment type="caution">
    <text evidence="2">The sequence shown here is derived from an EMBL/GenBank/DDBJ whole genome shotgun (WGS) entry which is preliminary data.</text>
</comment>
<keyword evidence="3" id="KW-1185">Reference proteome</keyword>
<proteinExistence type="predicted"/>
<evidence type="ECO:0000313" key="3">
    <source>
        <dbReference type="Proteomes" id="UP001458880"/>
    </source>
</evidence>
<name>A0AAW1L6W4_POPJA</name>